<dbReference type="EMBL" id="AMCI01002423">
    <property type="protein sequence ID" value="EJX02758.1"/>
    <property type="molecule type" value="Genomic_DNA"/>
</dbReference>
<dbReference type="AlphaFoldDB" id="J9GKV0"/>
<comment type="caution">
    <text evidence="1">The sequence shown here is derived from an EMBL/GenBank/DDBJ whole genome shotgun (WGS) entry which is preliminary data.</text>
</comment>
<name>J9GKV0_9ZZZZ</name>
<sequence>MVQIIIFTCFRIEHMNDHIAVIQQNPALGVESFSAQGLNPLLFHLEFHFLGKTPHLSGGRTSSYDKIIGQNGQIPYLQNLQALCLALIKNMRNFSCKLDALHV</sequence>
<accession>J9GKV0</accession>
<proteinExistence type="predicted"/>
<reference evidence="1" key="1">
    <citation type="journal article" date="2012" name="PLoS ONE">
        <title>Gene sets for utilization of primary and secondary nutrition supplies in the distal gut of endangered iberian lynx.</title>
        <authorList>
            <person name="Alcaide M."/>
            <person name="Messina E."/>
            <person name="Richter M."/>
            <person name="Bargiela R."/>
            <person name="Peplies J."/>
            <person name="Huws S.A."/>
            <person name="Newbold C.J."/>
            <person name="Golyshin P.N."/>
            <person name="Simon M.A."/>
            <person name="Lopez G."/>
            <person name="Yakimov M.M."/>
            <person name="Ferrer M."/>
        </authorList>
    </citation>
    <scope>NUCLEOTIDE SEQUENCE</scope>
</reference>
<protein>
    <submittedName>
        <fullName evidence="1">Uncharacterized protein</fullName>
    </submittedName>
</protein>
<organism evidence="1">
    <name type="scientific">gut metagenome</name>
    <dbReference type="NCBI Taxonomy" id="749906"/>
    <lineage>
        <taxon>unclassified sequences</taxon>
        <taxon>metagenomes</taxon>
        <taxon>organismal metagenomes</taxon>
    </lineage>
</organism>
<gene>
    <name evidence="1" type="ORF">EVA_09137</name>
</gene>
<evidence type="ECO:0000313" key="1">
    <source>
        <dbReference type="EMBL" id="EJX02758.1"/>
    </source>
</evidence>